<sequence length="393" mass="42386">MGDAYADKQDVKDPLQLATEASWAAFKDAGIRKDDIDILLTGRSPWADRRPQWNNIFASHMQMPVRMTTEITFHGAGVNAMIGQAALAIAAGVADYVLCVQSDAVELFIDATAVGAATDACPQFEFPYGPTIPTIYAQLACRYMHEFGVTEEDFAEVAVQRQEWAIHHPKAAKRRHGLITVDDVMRSPYISSPLRRWMCATWGPGGTAGAFVVTSVERAKHARRPIYIHGFGTCTTHEYLCERINLRKSRIPLGPLPAITTTGAAHAAREAYAMADMTPADMQLGALAGNFSHTVLVQLEDLGFAPKGRAMDLVRSGRMRPGGDFPVDTNGGWMGFGQPGISVAADSLVETVRQLRGDPLGLLAGNSPKRAMAYSAGGMLACHSAVILGTEAQ</sequence>
<comment type="caution">
    <text evidence="2">The sequence shown here is derived from an EMBL/GenBank/DDBJ whole genome shotgun (WGS) entry which is preliminary data.</text>
</comment>
<evidence type="ECO:0000259" key="1">
    <source>
        <dbReference type="Pfam" id="PF22691"/>
    </source>
</evidence>
<dbReference type="Pfam" id="PF22691">
    <property type="entry name" value="Thiolase_C_1"/>
    <property type="match status" value="1"/>
</dbReference>
<dbReference type="InterPro" id="IPR002155">
    <property type="entry name" value="Thiolase"/>
</dbReference>
<name>A0A562ZTE2_9BURK</name>
<dbReference type="CDD" id="cd00829">
    <property type="entry name" value="SCP-x_thiolase"/>
    <property type="match status" value="1"/>
</dbReference>
<dbReference type="PANTHER" id="PTHR42870:SF1">
    <property type="entry name" value="NON-SPECIFIC LIPID-TRANSFER PROTEIN-LIKE 2"/>
    <property type="match status" value="1"/>
</dbReference>
<dbReference type="Proteomes" id="UP000318199">
    <property type="component" value="Unassembled WGS sequence"/>
</dbReference>
<dbReference type="SUPFAM" id="SSF53901">
    <property type="entry name" value="Thiolase-like"/>
    <property type="match status" value="2"/>
</dbReference>
<dbReference type="PANTHER" id="PTHR42870">
    <property type="entry name" value="ACETYL-COA C-ACETYLTRANSFERASE"/>
    <property type="match status" value="1"/>
</dbReference>
<dbReference type="Gene3D" id="3.40.47.10">
    <property type="match status" value="1"/>
</dbReference>
<organism evidence="2 3">
    <name type="scientific">Caenimonas sedimenti</name>
    <dbReference type="NCBI Taxonomy" id="2596921"/>
    <lineage>
        <taxon>Bacteria</taxon>
        <taxon>Pseudomonadati</taxon>
        <taxon>Pseudomonadota</taxon>
        <taxon>Betaproteobacteria</taxon>
        <taxon>Burkholderiales</taxon>
        <taxon>Comamonadaceae</taxon>
        <taxon>Caenimonas</taxon>
    </lineage>
</organism>
<dbReference type="PIRSF" id="PIRSF000429">
    <property type="entry name" value="Ac-CoA_Ac_transf"/>
    <property type="match status" value="1"/>
</dbReference>
<dbReference type="InterPro" id="IPR016039">
    <property type="entry name" value="Thiolase-like"/>
</dbReference>
<feature type="domain" description="Thiolase C-terminal" evidence="1">
    <location>
        <begin position="258"/>
        <end position="390"/>
    </location>
</feature>
<accession>A0A562ZTE2</accession>
<dbReference type="GO" id="GO:0003988">
    <property type="term" value="F:acetyl-CoA C-acyltransferase activity"/>
    <property type="evidence" value="ECO:0007669"/>
    <property type="project" value="UniProtKB-ARBA"/>
</dbReference>
<gene>
    <name evidence="2" type="ORF">FN976_10715</name>
</gene>
<dbReference type="AlphaFoldDB" id="A0A562ZTE2"/>
<evidence type="ECO:0000313" key="3">
    <source>
        <dbReference type="Proteomes" id="UP000318199"/>
    </source>
</evidence>
<keyword evidence="3" id="KW-1185">Reference proteome</keyword>
<dbReference type="OrthoDB" id="9790314at2"/>
<dbReference type="EMBL" id="VOBQ01000008">
    <property type="protein sequence ID" value="TWO71555.1"/>
    <property type="molecule type" value="Genomic_DNA"/>
</dbReference>
<proteinExistence type="predicted"/>
<protein>
    <submittedName>
        <fullName evidence="2">Thiolase family protein</fullName>
    </submittedName>
</protein>
<evidence type="ECO:0000313" key="2">
    <source>
        <dbReference type="EMBL" id="TWO71555.1"/>
    </source>
</evidence>
<reference evidence="2 3" key="1">
    <citation type="submission" date="2019-07" db="EMBL/GenBank/DDBJ databases">
        <title>Caenimonas sedimenti sp. nov., isolated from activated sludge.</title>
        <authorList>
            <person name="Xu J."/>
        </authorList>
    </citation>
    <scope>NUCLEOTIDE SEQUENCE [LARGE SCALE GENOMIC DNA]</scope>
    <source>
        <strain evidence="2 3">HX-9-20</strain>
    </source>
</reference>
<dbReference type="InterPro" id="IPR055140">
    <property type="entry name" value="Thiolase_C_2"/>
</dbReference>